<dbReference type="PIRSF" id="PIRSF037495">
    <property type="entry name" value="Opine_OX_OoxA/HcnB"/>
    <property type="match status" value="1"/>
</dbReference>
<evidence type="ECO:0000313" key="4">
    <source>
        <dbReference type="EMBL" id="MZI94102.1"/>
    </source>
</evidence>
<dbReference type="SUPFAM" id="SSF51905">
    <property type="entry name" value="FAD/NAD(P)-binding domain"/>
    <property type="match status" value="1"/>
</dbReference>
<gene>
    <name evidence="4" type="ORF">F9817_12955</name>
</gene>
<protein>
    <submittedName>
        <fullName evidence="4">FAD-dependent oxidoreductase</fullName>
    </submittedName>
</protein>
<dbReference type="Pfam" id="PF04324">
    <property type="entry name" value="Fer2_BFD"/>
    <property type="match status" value="1"/>
</dbReference>
<dbReference type="Gene3D" id="3.50.50.60">
    <property type="entry name" value="FAD/NAD(P)-binding domain"/>
    <property type="match status" value="1"/>
</dbReference>
<dbReference type="InterPro" id="IPR007419">
    <property type="entry name" value="BFD-like_2Fe2S-bd_dom"/>
</dbReference>
<dbReference type="InterPro" id="IPR017224">
    <property type="entry name" value="Opine_Oxase_asu/HCN_bsu"/>
</dbReference>
<evidence type="ECO:0000313" key="5">
    <source>
        <dbReference type="Proteomes" id="UP000462621"/>
    </source>
</evidence>
<dbReference type="AlphaFoldDB" id="A0A7X4RV97"/>
<dbReference type="InterPro" id="IPR036188">
    <property type="entry name" value="FAD/NAD-bd_sf"/>
</dbReference>
<dbReference type="RefSeq" id="WP_161156188.1">
    <property type="nucleotide sequence ID" value="NZ_WEKT01000023.1"/>
</dbReference>
<evidence type="ECO:0000259" key="3">
    <source>
        <dbReference type="Pfam" id="PF07992"/>
    </source>
</evidence>
<feature type="domain" description="FAD/NAD(P)-binding" evidence="3">
    <location>
        <begin position="10"/>
        <end position="320"/>
    </location>
</feature>
<comment type="caution">
    <text evidence="4">The sequence shown here is derived from an EMBL/GenBank/DDBJ whole genome shotgun (WGS) entry which is preliminary data.</text>
</comment>
<name>A0A7X4RV97_9VIBR</name>
<organism evidence="4 5">
    <name type="scientific">Vibrio eleionomae</name>
    <dbReference type="NCBI Taxonomy" id="2653505"/>
    <lineage>
        <taxon>Bacteria</taxon>
        <taxon>Pseudomonadati</taxon>
        <taxon>Pseudomonadota</taxon>
        <taxon>Gammaproteobacteria</taxon>
        <taxon>Vibrionales</taxon>
        <taxon>Vibrionaceae</taxon>
        <taxon>Vibrio</taxon>
    </lineage>
</organism>
<dbReference type="InterPro" id="IPR041854">
    <property type="entry name" value="BFD-like_2Fe2S-bd_dom_sf"/>
</dbReference>
<dbReference type="PANTHER" id="PTHR42949">
    <property type="entry name" value="ANAEROBIC GLYCEROL-3-PHOSPHATE DEHYDROGENASE SUBUNIT B"/>
    <property type="match status" value="1"/>
</dbReference>
<dbReference type="CDD" id="cd19946">
    <property type="entry name" value="GlpA-like_Fer2_BFD-like"/>
    <property type="match status" value="1"/>
</dbReference>
<reference evidence="4 5" key="1">
    <citation type="submission" date="2019-10" db="EMBL/GenBank/DDBJ databases">
        <title>Vibrio sp. nov. isolated from a shrimp pond.</title>
        <authorList>
            <person name="Gomez-Gil B."/>
            <person name="Enciso-Ibarra J."/>
            <person name="Enciso-Ibarra K."/>
            <person name="Bolan-Mejia C."/>
        </authorList>
    </citation>
    <scope>NUCLEOTIDE SEQUENCE [LARGE SCALE GENOMIC DNA]</scope>
    <source>
        <strain evidence="4 5">CAIM 722</strain>
    </source>
</reference>
<sequence>METNEIREVDVCVIGAGPAGMSAAISSAQHGASVVLLDEQPSPGGKIYRAISTLGKKYGDILGEDYVKGSQLVEAFNSSGVDYNANSTLWRIEDQTLFWSCKGQAYQLKAKRIIIANGALERPFPFPGWTLPGAMTAGSGQIMMKTSGLVAKESVLVGTGPLLYLLGVQMLKAGAPPKAIVDTQTFNRYVSASKYAFNALRGAKYIVKGLKLLSILRKAGVVHYSNASNIEAVGDASVEGIRFSIKGQPKQIACMTLLSHIGVTPNTHLTRALGAEHEWDHIQQCWKPKLDSFYNSSVSHIAVAGDGGGIGGALVAELQGKVVGLHAVRQLNLIQDEVYSEQVQQINQSIAAESAIRPFLDQLYAPPEQAFNPQDETVICRCENITAKEIRARLDIGVQGSNQLKAFTRCGMGPCQGRYCGQIIPSMISAHQHIPVQNVESFHIRFPIKPLKLGELASLTPYRQSYMAKYKLKEEINEHD</sequence>
<dbReference type="Pfam" id="PF07992">
    <property type="entry name" value="Pyr_redox_2"/>
    <property type="match status" value="1"/>
</dbReference>
<dbReference type="PRINTS" id="PR00368">
    <property type="entry name" value="FADPNR"/>
</dbReference>
<dbReference type="EMBL" id="WEKT01000023">
    <property type="protein sequence ID" value="MZI94102.1"/>
    <property type="molecule type" value="Genomic_DNA"/>
</dbReference>
<dbReference type="Gene3D" id="1.10.10.1100">
    <property type="entry name" value="BFD-like [2Fe-2S]-binding domain"/>
    <property type="match status" value="1"/>
</dbReference>
<dbReference type="PANTHER" id="PTHR42949:SF3">
    <property type="entry name" value="ANAEROBIC GLYCEROL-3-PHOSPHATE DEHYDROGENASE SUBUNIT B"/>
    <property type="match status" value="1"/>
</dbReference>
<dbReference type="InterPro" id="IPR051691">
    <property type="entry name" value="Metab_Enz_Cyan_OpOx_G3PDH"/>
</dbReference>
<dbReference type="GO" id="GO:0016491">
    <property type="term" value="F:oxidoreductase activity"/>
    <property type="evidence" value="ECO:0007669"/>
    <property type="project" value="UniProtKB-KW"/>
</dbReference>
<dbReference type="InterPro" id="IPR023753">
    <property type="entry name" value="FAD/NAD-binding_dom"/>
</dbReference>
<keyword evidence="5" id="KW-1185">Reference proteome</keyword>
<evidence type="ECO:0000259" key="2">
    <source>
        <dbReference type="Pfam" id="PF04324"/>
    </source>
</evidence>
<keyword evidence="1" id="KW-0560">Oxidoreductase</keyword>
<dbReference type="PRINTS" id="PR00469">
    <property type="entry name" value="PNDRDTASEII"/>
</dbReference>
<dbReference type="Proteomes" id="UP000462621">
    <property type="component" value="Unassembled WGS sequence"/>
</dbReference>
<accession>A0A7X4RV97</accession>
<proteinExistence type="predicted"/>
<feature type="domain" description="BFD-like [2Fe-2S]-binding" evidence="2">
    <location>
        <begin position="378"/>
        <end position="424"/>
    </location>
</feature>
<evidence type="ECO:0000256" key="1">
    <source>
        <dbReference type="ARBA" id="ARBA00023002"/>
    </source>
</evidence>